<evidence type="ECO:0000313" key="3">
    <source>
        <dbReference type="Proteomes" id="UP001465755"/>
    </source>
</evidence>
<feature type="signal peptide" evidence="1">
    <location>
        <begin position="1"/>
        <end position="29"/>
    </location>
</feature>
<name>A0AAW1P950_9CHLO</name>
<sequence>MYSFTVVSARMVTVAALASVVLLAESASAQYNGAYYAPAPGTVPLGSYAGNYGQVYGSIPTVGGYTGSITTGRRLKAVAEEDKHSSLFSSSVEVLAEQDDAFYHGSDAMVQKGQKLFAGGAKQAEDIVSEVIHREPRVFGAAARSLLQLGYGGYGGYGYGYGGYWNGYTAYFYGRR</sequence>
<keyword evidence="1" id="KW-0732">Signal</keyword>
<organism evidence="2 3">
    <name type="scientific">Symbiochloris irregularis</name>
    <dbReference type="NCBI Taxonomy" id="706552"/>
    <lineage>
        <taxon>Eukaryota</taxon>
        <taxon>Viridiplantae</taxon>
        <taxon>Chlorophyta</taxon>
        <taxon>core chlorophytes</taxon>
        <taxon>Trebouxiophyceae</taxon>
        <taxon>Trebouxiales</taxon>
        <taxon>Trebouxiaceae</taxon>
        <taxon>Symbiochloris</taxon>
    </lineage>
</organism>
<dbReference type="EMBL" id="JALJOQ010000049">
    <property type="protein sequence ID" value="KAK9804582.1"/>
    <property type="molecule type" value="Genomic_DNA"/>
</dbReference>
<keyword evidence="3" id="KW-1185">Reference proteome</keyword>
<dbReference type="Proteomes" id="UP001465755">
    <property type="component" value="Unassembled WGS sequence"/>
</dbReference>
<dbReference type="AlphaFoldDB" id="A0AAW1P950"/>
<comment type="caution">
    <text evidence="2">The sequence shown here is derived from an EMBL/GenBank/DDBJ whole genome shotgun (WGS) entry which is preliminary data.</text>
</comment>
<accession>A0AAW1P950</accession>
<evidence type="ECO:0000256" key="1">
    <source>
        <dbReference type="SAM" id="SignalP"/>
    </source>
</evidence>
<gene>
    <name evidence="2" type="ORF">WJX73_002622</name>
</gene>
<reference evidence="2 3" key="1">
    <citation type="journal article" date="2024" name="Nat. Commun.">
        <title>Phylogenomics reveals the evolutionary origins of lichenization in chlorophyte algae.</title>
        <authorList>
            <person name="Puginier C."/>
            <person name="Libourel C."/>
            <person name="Otte J."/>
            <person name="Skaloud P."/>
            <person name="Haon M."/>
            <person name="Grisel S."/>
            <person name="Petersen M."/>
            <person name="Berrin J.G."/>
            <person name="Delaux P.M."/>
            <person name="Dal Grande F."/>
            <person name="Keller J."/>
        </authorList>
    </citation>
    <scope>NUCLEOTIDE SEQUENCE [LARGE SCALE GENOMIC DNA]</scope>
    <source>
        <strain evidence="2 3">SAG 2036</strain>
    </source>
</reference>
<feature type="chain" id="PRO_5043766262" evidence="1">
    <location>
        <begin position="30"/>
        <end position="176"/>
    </location>
</feature>
<protein>
    <submittedName>
        <fullName evidence="2">Uncharacterized protein</fullName>
    </submittedName>
</protein>
<evidence type="ECO:0000313" key="2">
    <source>
        <dbReference type="EMBL" id="KAK9804582.1"/>
    </source>
</evidence>
<proteinExistence type="predicted"/>